<dbReference type="Proteomes" id="UP000503222">
    <property type="component" value="Chromosome"/>
</dbReference>
<evidence type="ECO:0000313" key="2">
    <source>
        <dbReference type="Proteomes" id="UP000503222"/>
    </source>
</evidence>
<dbReference type="RefSeq" id="WP_166410221.1">
    <property type="nucleotide sequence ID" value="NZ_CP049869.1"/>
</dbReference>
<dbReference type="KEGG" id="spii:G7077_01755"/>
<protein>
    <submittedName>
        <fullName evidence="1">Uncharacterized protein</fullName>
    </submittedName>
</protein>
<evidence type="ECO:0000313" key="1">
    <source>
        <dbReference type="EMBL" id="QIK77826.1"/>
    </source>
</evidence>
<name>A0A6G7YM85_9SPHN</name>
<keyword evidence="2" id="KW-1185">Reference proteome</keyword>
<sequence>MLQRRDDRDYVATEWVGRVMMVTTVHFYERRASRERRAAREALTEAARERHSALAAHFAGLAQSAQQIRSAAAEPVAAALK</sequence>
<reference evidence="1 2" key="1">
    <citation type="submission" date="2020-03" db="EMBL/GenBank/DDBJ databases">
        <title>Sphingomonas sp. nov., isolated from fish.</title>
        <authorList>
            <person name="Hyun D.-W."/>
            <person name="Bae J.-W."/>
        </authorList>
    </citation>
    <scope>NUCLEOTIDE SEQUENCE [LARGE SCALE GENOMIC DNA]</scope>
    <source>
        <strain evidence="1 2">HDW15B</strain>
    </source>
</reference>
<dbReference type="AlphaFoldDB" id="A0A6G7YM85"/>
<dbReference type="EMBL" id="CP049869">
    <property type="protein sequence ID" value="QIK77826.1"/>
    <property type="molecule type" value="Genomic_DNA"/>
</dbReference>
<gene>
    <name evidence="1" type="ORF">G7077_01755</name>
</gene>
<accession>A0A6G7YM85</accession>
<organism evidence="1 2">
    <name type="scientific">Sphingomonas piscis</name>
    <dbReference type="NCBI Taxonomy" id="2714943"/>
    <lineage>
        <taxon>Bacteria</taxon>
        <taxon>Pseudomonadati</taxon>
        <taxon>Pseudomonadota</taxon>
        <taxon>Alphaproteobacteria</taxon>
        <taxon>Sphingomonadales</taxon>
        <taxon>Sphingomonadaceae</taxon>
        <taxon>Sphingomonas</taxon>
    </lineage>
</organism>
<proteinExistence type="predicted"/>